<proteinExistence type="predicted"/>
<evidence type="ECO:0000256" key="1">
    <source>
        <dbReference type="ARBA" id="ARBA00004496"/>
    </source>
</evidence>
<keyword evidence="5" id="KW-0238">DNA-binding</keyword>
<feature type="domain" description="K Homology" evidence="8">
    <location>
        <begin position="103"/>
        <end position="174"/>
    </location>
</feature>
<reference evidence="9" key="2">
    <citation type="submission" date="2025-09" db="UniProtKB">
        <authorList>
            <consortium name="Ensembl"/>
        </authorList>
    </citation>
    <scope>IDENTIFICATION</scope>
</reference>
<gene>
    <name evidence="9" type="primary">PCBP4</name>
</gene>
<evidence type="ECO:0000256" key="2">
    <source>
        <dbReference type="ARBA" id="ARBA00022490"/>
    </source>
</evidence>
<reference evidence="9" key="1">
    <citation type="submission" date="2025-08" db="UniProtKB">
        <authorList>
            <consortium name="Ensembl"/>
        </authorList>
    </citation>
    <scope>IDENTIFICATION</scope>
</reference>
<comment type="subcellular location">
    <subcellularLocation>
        <location evidence="1">Cytoplasm</location>
    </subcellularLocation>
</comment>
<dbReference type="CDD" id="cd22523">
    <property type="entry name" value="KH-I_PCBP4_rpt3"/>
    <property type="match status" value="1"/>
</dbReference>
<accession>A0A8C8YZS4</accession>
<dbReference type="GO" id="GO:0005737">
    <property type="term" value="C:cytoplasm"/>
    <property type="evidence" value="ECO:0007669"/>
    <property type="project" value="UniProtKB-SubCell"/>
</dbReference>
<dbReference type="Ensembl" id="ENSPSMT00000012031.1">
    <property type="protein sequence ID" value="ENSPSMP00000010291.1"/>
    <property type="gene ID" value="ENSPSMG00000007372.1"/>
</dbReference>
<dbReference type="FunFam" id="3.30.1370.10:FF:000002">
    <property type="entry name" value="poly(RC)-binding protein 2 isoform X1"/>
    <property type="match status" value="1"/>
</dbReference>
<feature type="domain" description="K Homology" evidence="8">
    <location>
        <begin position="232"/>
        <end position="302"/>
    </location>
</feature>
<dbReference type="Pfam" id="PF00013">
    <property type="entry name" value="KH_1"/>
    <property type="match status" value="3"/>
</dbReference>
<dbReference type="GO" id="GO:0003677">
    <property type="term" value="F:DNA binding"/>
    <property type="evidence" value="ECO:0007669"/>
    <property type="project" value="UniProtKB-KW"/>
</dbReference>
<protein>
    <submittedName>
        <fullName evidence="9">Poly(rC) binding protein 4</fullName>
    </submittedName>
</protein>
<dbReference type="InterPro" id="IPR004087">
    <property type="entry name" value="KH_dom"/>
</dbReference>
<organism evidence="9 10">
    <name type="scientific">Prolemur simus</name>
    <name type="common">Greater bamboo lemur</name>
    <name type="synonym">Hapalemur simus</name>
    <dbReference type="NCBI Taxonomy" id="1328070"/>
    <lineage>
        <taxon>Eukaryota</taxon>
        <taxon>Metazoa</taxon>
        <taxon>Chordata</taxon>
        <taxon>Craniata</taxon>
        <taxon>Vertebrata</taxon>
        <taxon>Euteleostomi</taxon>
        <taxon>Mammalia</taxon>
        <taxon>Eutheria</taxon>
        <taxon>Euarchontoglires</taxon>
        <taxon>Primates</taxon>
        <taxon>Strepsirrhini</taxon>
        <taxon>Lemuriformes</taxon>
        <taxon>Lemuridae</taxon>
        <taxon>Prolemur</taxon>
    </lineage>
</organism>
<dbReference type="FunFam" id="3.30.1370.10:FF:000005">
    <property type="entry name" value="poly(RC)-binding protein 2 isoform X1"/>
    <property type="match status" value="1"/>
</dbReference>
<keyword evidence="4 7" id="KW-0694">RNA-binding</keyword>
<dbReference type="PROSITE" id="PS50084">
    <property type="entry name" value="KH_TYPE_1"/>
    <property type="match status" value="3"/>
</dbReference>
<evidence type="ECO:0000256" key="4">
    <source>
        <dbReference type="ARBA" id="ARBA00022884"/>
    </source>
</evidence>
<name>A0A8C8YZS4_PROSS</name>
<dbReference type="SMART" id="SM00322">
    <property type="entry name" value="KH"/>
    <property type="match status" value="3"/>
</dbReference>
<keyword evidence="3" id="KW-0677">Repeat</keyword>
<evidence type="ECO:0000313" key="10">
    <source>
        <dbReference type="Proteomes" id="UP000694414"/>
    </source>
</evidence>
<dbReference type="InterPro" id="IPR004088">
    <property type="entry name" value="KH_dom_type_1"/>
</dbReference>
<dbReference type="SUPFAM" id="SSF54791">
    <property type="entry name" value="Eukaryotic type KH-domain (KH-domain type I)"/>
    <property type="match status" value="3"/>
</dbReference>
<keyword evidence="10" id="KW-1185">Reference proteome</keyword>
<feature type="domain" description="K Homology" evidence="8">
    <location>
        <begin position="16"/>
        <end position="87"/>
    </location>
</feature>
<dbReference type="GO" id="GO:1990904">
    <property type="term" value="C:ribonucleoprotein complex"/>
    <property type="evidence" value="ECO:0007669"/>
    <property type="project" value="UniProtKB-KW"/>
</dbReference>
<dbReference type="PANTHER" id="PTHR10288">
    <property type="entry name" value="KH DOMAIN CONTAINING RNA BINDING PROTEIN"/>
    <property type="match status" value="1"/>
</dbReference>
<dbReference type="Gene3D" id="3.30.1370.10">
    <property type="entry name" value="K Homology domain, type 1"/>
    <property type="match status" value="3"/>
</dbReference>
<keyword evidence="2" id="KW-0963">Cytoplasm</keyword>
<dbReference type="AlphaFoldDB" id="A0A8C8YZS4"/>
<dbReference type="GeneTree" id="ENSGT00940000159711"/>
<dbReference type="GO" id="GO:0003723">
    <property type="term" value="F:RNA binding"/>
    <property type="evidence" value="ECO:0007669"/>
    <property type="project" value="UniProtKB-UniRule"/>
</dbReference>
<dbReference type="CDD" id="cd22520">
    <property type="entry name" value="KH-I_PCBP4_rpt2"/>
    <property type="match status" value="1"/>
</dbReference>
<evidence type="ECO:0000256" key="5">
    <source>
        <dbReference type="ARBA" id="ARBA00023125"/>
    </source>
</evidence>
<sequence>MSGSDAGLEEEPELSITLTLRMLMHGKVSGVILFCLLQKGETVKRIREQSSARITISEGSCPERITTITGSTAAVFHAVSMIAFKLDEDLCAAPANGGNVSRPPVTLRLVIPASQCGSLIGKAGTKIKEIRETTGAQVQVAGDLLPNSTERAVTVSGVPDAIILCVRQICAVILESPPKGATIPYHPSLSLGTVLLSANQVRGTVTKLQQLSGHAVSFASPNVVPGLDPGTQTSSQEFLVPNDLIGCVIGRQGSKISEIRQMSGAHIKIGNQAEGAGERHVTITGSPVSIALAQYLITACLETAKSTSGGTPGSAPADLPAPFSPPLTALPTAPPGLLGTPYAISLSNFIGLKPVPFLALPPASPGPPPGLAAYTAKMAAANGSKKAERQKFSPY</sequence>
<evidence type="ECO:0000256" key="3">
    <source>
        <dbReference type="ARBA" id="ARBA00022737"/>
    </source>
</evidence>
<keyword evidence="6" id="KW-0687">Ribonucleoprotein</keyword>
<dbReference type="InterPro" id="IPR036612">
    <property type="entry name" value="KH_dom_type_1_sf"/>
</dbReference>
<evidence type="ECO:0000256" key="6">
    <source>
        <dbReference type="ARBA" id="ARBA00023274"/>
    </source>
</evidence>
<evidence type="ECO:0000259" key="8">
    <source>
        <dbReference type="SMART" id="SM00322"/>
    </source>
</evidence>
<dbReference type="Proteomes" id="UP000694414">
    <property type="component" value="Unplaced"/>
</dbReference>
<evidence type="ECO:0000256" key="7">
    <source>
        <dbReference type="PROSITE-ProRule" id="PRU00117"/>
    </source>
</evidence>
<evidence type="ECO:0000313" key="9">
    <source>
        <dbReference type="Ensembl" id="ENSPSMP00000010291.1"/>
    </source>
</evidence>